<comment type="similarity">
    <text evidence="1">Belongs to the GSP E family.</text>
</comment>
<dbReference type="NCBIfam" id="TIGR03819">
    <property type="entry name" value="heli_sec_ATPase"/>
    <property type="match status" value="1"/>
</dbReference>
<dbReference type="CDD" id="cd01130">
    <property type="entry name" value="VirB11-like_ATPase"/>
    <property type="match status" value="1"/>
</dbReference>
<dbReference type="AlphaFoldDB" id="A0A1I2H1J4"/>
<reference evidence="4" key="1">
    <citation type="submission" date="2016-10" db="EMBL/GenBank/DDBJ databases">
        <authorList>
            <person name="Varghese N."/>
            <person name="Submissions S."/>
        </authorList>
    </citation>
    <scope>NUCLEOTIDE SEQUENCE [LARGE SCALE GENOMIC DNA]</scope>
    <source>
        <strain evidence="4">DSM 19083</strain>
    </source>
</reference>
<gene>
    <name evidence="3" type="ORF">SAMN04488035_2080</name>
</gene>
<dbReference type="PANTHER" id="PTHR30486">
    <property type="entry name" value="TWITCHING MOTILITY PROTEIN PILT"/>
    <property type="match status" value="1"/>
</dbReference>
<protein>
    <submittedName>
        <fullName evidence="3">Pilus assembly protein CpaF</fullName>
    </submittedName>
</protein>
<dbReference type="Pfam" id="PF00437">
    <property type="entry name" value="T2SSE"/>
    <property type="match status" value="1"/>
</dbReference>
<evidence type="ECO:0000313" key="4">
    <source>
        <dbReference type="Proteomes" id="UP000198520"/>
    </source>
</evidence>
<evidence type="ECO:0000259" key="2">
    <source>
        <dbReference type="Pfam" id="PF00437"/>
    </source>
</evidence>
<evidence type="ECO:0000256" key="1">
    <source>
        <dbReference type="ARBA" id="ARBA00006611"/>
    </source>
</evidence>
<accession>A0A1I2H1J4</accession>
<dbReference type="InterPro" id="IPR022399">
    <property type="entry name" value="TadA-like_ATPase"/>
</dbReference>
<dbReference type="GO" id="GO:0016887">
    <property type="term" value="F:ATP hydrolysis activity"/>
    <property type="evidence" value="ECO:0007669"/>
    <property type="project" value="InterPro"/>
</dbReference>
<dbReference type="InterPro" id="IPR050921">
    <property type="entry name" value="T4SS_GSP_E_ATPase"/>
</dbReference>
<organism evidence="3 4">
    <name type="scientific">Flavimobilis marinus</name>
    <dbReference type="NCBI Taxonomy" id="285351"/>
    <lineage>
        <taxon>Bacteria</taxon>
        <taxon>Bacillati</taxon>
        <taxon>Actinomycetota</taxon>
        <taxon>Actinomycetes</taxon>
        <taxon>Micrococcales</taxon>
        <taxon>Jonesiaceae</taxon>
        <taxon>Flavimobilis</taxon>
    </lineage>
</organism>
<sequence>MVDELAGLLPDVRRRVGLAPDVALAEHVRAVLHSRGVVLGGLALDRAVRAASAELFGAGPLQGLLDDPATTDVLVNGPRDVWVDRGGGLVRADVDLGTDAQVRELAVRLAAAGGQRLDDASPMVDARLPDGTRLHAVVPPVCERGALISLRVLRTGTLRLEDLRAGGGVPPSWDPVLRALVAARANVLVTGATGTGKTTLLGAMLGLVPAGERVVCIEEARELAPTHPHVVSLAARRANVEGAGRVELADLVRTSLRMRPDRIVLGECRGAEVREMLMALNTGHDGGWATLHANAPADVPARLDALAGLAGMTSASMATQAASALDAVLHLRRVAGRRFVSDVAVVDRGPDGGLRVEPALQWRPGAEPTVTTRWGELAGRIGIGR</sequence>
<dbReference type="Gene3D" id="3.40.50.300">
    <property type="entry name" value="P-loop containing nucleotide triphosphate hydrolases"/>
    <property type="match status" value="1"/>
</dbReference>
<evidence type="ECO:0000313" key="3">
    <source>
        <dbReference type="EMBL" id="SFF22601.1"/>
    </source>
</evidence>
<dbReference type="Proteomes" id="UP000198520">
    <property type="component" value="Unassembled WGS sequence"/>
</dbReference>
<dbReference type="RefSeq" id="WP_093378229.1">
    <property type="nucleotide sequence ID" value="NZ_BNAN01000003.1"/>
</dbReference>
<keyword evidence="4" id="KW-1185">Reference proteome</keyword>
<dbReference type="EMBL" id="FONZ01000003">
    <property type="protein sequence ID" value="SFF22601.1"/>
    <property type="molecule type" value="Genomic_DNA"/>
</dbReference>
<proteinExistence type="inferred from homology"/>
<feature type="domain" description="Bacterial type II secretion system protein E" evidence="2">
    <location>
        <begin position="57"/>
        <end position="320"/>
    </location>
</feature>
<dbReference type="PANTHER" id="PTHR30486:SF6">
    <property type="entry name" value="TYPE IV PILUS RETRACTATION ATPASE PILT"/>
    <property type="match status" value="1"/>
</dbReference>
<dbReference type="STRING" id="285351.SAMN04488035_2080"/>
<dbReference type="SUPFAM" id="SSF52540">
    <property type="entry name" value="P-loop containing nucleoside triphosphate hydrolases"/>
    <property type="match status" value="1"/>
</dbReference>
<dbReference type="OrthoDB" id="9810761at2"/>
<dbReference type="InterPro" id="IPR027417">
    <property type="entry name" value="P-loop_NTPase"/>
</dbReference>
<name>A0A1I2H1J4_9MICO</name>
<dbReference type="Gene3D" id="3.30.450.380">
    <property type="match status" value="1"/>
</dbReference>
<dbReference type="InterPro" id="IPR001482">
    <property type="entry name" value="T2SS/T4SS_dom"/>
</dbReference>